<evidence type="ECO:0000313" key="3">
    <source>
        <dbReference type="EMBL" id="KKK52389.1"/>
    </source>
</evidence>
<dbReference type="EMBL" id="LAZR01067038">
    <property type="protein sequence ID" value="KKK52389.1"/>
    <property type="molecule type" value="Genomic_DNA"/>
</dbReference>
<feature type="domain" description="SpoVT-AbrB" evidence="2">
    <location>
        <begin position="4"/>
        <end position="44"/>
    </location>
</feature>
<dbReference type="InterPro" id="IPR051734">
    <property type="entry name" value="VapB_TA_antitoxins"/>
</dbReference>
<dbReference type="Pfam" id="PF04014">
    <property type="entry name" value="MazE_antitoxin"/>
    <property type="match status" value="1"/>
</dbReference>
<gene>
    <name evidence="3" type="ORF">LCGC14_3105410</name>
</gene>
<sequence>MNTAKIFINGRSQAVRLPKKYRFQGKDVYIKKLDDMVILIPKNNPWASLISSVHEFSDDFMEERHQPFQQTRETLE</sequence>
<protein>
    <recommendedName>
        <fullName evidence="2">SpoVT-AbrB domain-containing protein</fullName>
    </recommendedName>
</protein>
<dbReference type="SUPFAM" id="SSF89447">
    <property type="entry name" value="AbrB/MazE/MraZ-like"/>
    <property type="match status" value="1"/>
</dbReference>
<proteinExistence type="inferred from homology"/>
<comment type="caution">
    <text evidence="3">The sequence shown here is derived from an EMBL/GenBank/DDBJ whole genome shotgun (WGS) entry which is preliminary data.</text>
</comment>
<dbReference type="Gene3D" id="2.10.260.10">
    <property type="match status" value="1"/>
</dbReference>
<dbReference type="PANTHER" id="PTHR37550">
    <property type="entry name" value="ANTITOXIN VAPB1"/>
    <property type="match status" value="1"/>
</dbReference>
<dbReference type="InterPro" id="IPR037914">
    <property type="entry name" value="SpoVT-AbrB_sf"/>
</dbReference>
<dbReference type="NCBIfam" id="NF040493">
    <property type="entry name" value="TA_anti_VapB"/>
    <property type="match status" value="1"/>
</dbReference>
<dbReference type="PANTHER" id="PTHR37550:SF3">
    <property type="entry name" value="ANTITOXIN VAPB1"/>
    <property type="match status" value="1"/>
</dbReference>
<reference evidence="3" key="1">
    <citation type="journal article" date="2015" name="Nature">
        <title>Complex archaea that bridge the gap between prokaryotes and eukaryotes.</title>
        <authorList>
            <person name="Spang A."/>
            <person name="Saw J.H."/>
            <person name="Jorgensen S.L."/>
            <person name="Zaremba-Niedzwiedzka K."/>
            <person name="Martijn J."/>
            <person name="Lind A.E."/>
            <person name="van Eijk R."/>
            <person name="Schleper C."/>
            <person name="Guy L."/>
            <person name="Ettema T.J."/>
        </authorList>
    </citation>
    <scope>NUCLEOTIDE SEQUENCE</scope>
</reference>
<dbReference type="InterPro" id="IPR047976">
    <property type="entry name" value="Anti_VapB2-like"/>
</dbReference>
<dbReference type="AlphaFoldDB" id="A0A0F8YE35"/>
<organism evidence="3">
    <name type="scientific">marine sediment metagenome</name>
    <dbReference type="NCBI Taxonomy" id="412755"/>
    <lineage>
        <taxon>unclassified sequences</taxon>
        <taxon>metagenomes</taxon>
        <taxon>ecological metagenomes</taxon>
    </lineage>
</organism>
<dbReference type="InterPro" id="IPR007159">
    <property type="entry name" value="SpoVT-AbrB_dom"/>
</dbReference>
<dbReference type="PROSITE" id="PS51740">
    <property type="entry name" value="SPOVT_ABRB"/>
    <property type="match status" value="1"/>
</dbReference>
<dbReference type="GO" id="GO:0003677">
    <property type="term" value="F:DNA binding"/>
    <property type="evidence" value="ECO:0007669"/>
    <property type="project" value="InterPro"/>
</dbReference>
<name>A0A0F8YE35_9ZZZZ</name>
<accession>A0A0F8YE35</accession>
<comment type="similarity">
    <text evidence="1">Belongs to the VapB family.</text>
</comment>
<evidence type="ECO:0000259" key="2">
    <source>
        <dbReference type="PROSITE" id="PS51740"/>
    </source>
</evidence>
<evidence type="ECO:0000256" key="1">
    <source>
        <dbReference type="ARBA" id="ARBA00007924"/>
    </source>
</evidence>